<dbReference type="AlphaFoldDB" id="A0A1E5NFP8"/>
<proteinExistence type="predicted"/>
<gene>
    <name evidence="1" type="ORF">BFL38_09015</name>
</gene>
<dbReference type="RefSeq" id="WP_069726449.1">
    <property type="nucleotide sequence ID" value="NZ_MDCO01000009.1"/>
</dbReference>
<organism evidence="1 2">
    <name type="scientific">Brachyspira hampsonii</name>
    <dbReference type="NCBI Taxonomy" id="1287055"/>
    <lineage>
        <taxon>Bacteria</taxon>
        <taxon>Pseudomonadati</taxon>
        <taxon>Spirochaetota</taxon>
        <taxon>Spirochaetia</taxon>
        <taxon>Brachyspirales</taxon>
        <taxon>Brachyspiraceae</taxon>
        <taxon>Brachyspira</taxon>
    </lineage>
</organism>
<evidence type="ECO:0000313" key="2">
    <source>
        <dbReference type="Proteomes" id="UP000095247"/>
    </source>
</evidence>
<evidence type="ECO:0000313" key="1">
    <source>
        <dbReference type="EMBL" id="OEJ14961.1"/>
    </source>
</evidence>
<protein>
    <submittedName>
        <fullName evidence="1">Uncharacterized protein</fullName>
    </submittedName>
</protein>
<dbReference type="Proteomes" id="UP000095247">
    <property type="component" value="Unassembled WGS sequence"/>
</dbReference>
<sequence>MKKLFIIFIILVSVLNAQEGKEKFVKLFEGKVILKYFEHYSDNDSIYSGNDPLYKIDKNSSILSESGEILYYFDSAKNDNQFYLYNIVERHNYEEDKYEKVTNYYLSIIENNVLYVTPLLVGYEPDIWSEFAVNKNEADNVYERYGAEPIAILLDDSIYNSISKVSLENFLESLFTIFKSENGEISFILSKEKFLEYYSYPYSMYFSENTDSYLYEDNKNNCYFKSGSSKLNKFIEESIKNDMGGEYPFGFGCSFFKNKFVFSYGWAVEYRIMMFIIDRDTLFLMEVPYNHNENQKYGFNGIFKRQ</sequence>
<accession>A0A1E5NFP8</accession>
<comment type="caution">
    <text evidence="1">The sequence shown here is derived from an EMBL/GenBank/DDBJ whole genome shotgun (WGS) entry which is preliminary data.</text>
</comment>
<name>A0A1E5NFP8_9SPIR</name>
<dbReference type="EMBL" id="MDCO01000009">
    <property type="protein sequence ID" value="OEJ14961.1"/>
    <property type="molecule type" value="Genomic_DNA"/>
</dbReference>
<reference evidence="1 2" key="1">
    <citation type="submission" date="2016-08" db="EMBL/GenBank/DDBJ databases">
        <title>Characterization and recognition of Brachyspira hampsonii sp. nov., a novel intestinal spirochete that is pathogenic to pigs.</title>
        <authorList>
            <person name="Mirajkar N."/>
            <person name="La T."/>
            <person name="Phillips N."/>
            <person name="Hampson D."/>
            <person name="Gebhart C."/>
        </authorList>
    </citation>
    <scope>NUCLEOTIDE SEQUENCE [LARGE SCALE GENOMIC DNA]</scope>
    <source>
        <strain evidence="1 2">P280/1</strain>
    </source>
</reference>